<reference evidence="2 3" key="1">
    <citation type="journal article" date="2015" name="Genome Biol.">
        <title>Comparative genomics of Steinernema reveals deeply conserved gene regulatory networks.</title>
        <authorList>
            <person name="Dillman A.R."/>
            <person name="Macchietto M."/>
            <person name="Porter C.F."/>
            <person name="Rogers A."/>
            <person name="Williams B."/>
            <person name="Antoshechkin I."/>
            <person name="Lee M.M."/>
            <person name="Goodwin Z."/>
            <person name="Lu X."/>
            <person name="Lewis E.E."/>
            <person name="Goodrich-Blair H."/>
            <person name="Stock S.P."/>
            <person name="Adams B.J."/>
            <person name="Sternberg P.W."/>
            <person name="Mortazavi A."/>
        </authorList>
    </citation>
    <scope>NUCLEOTIDE SEQUENCE [LARGE SCALE GENOMIC DNA]</scope>
    <source>
        <strain evidence="2 3">ALL</strain>
    </source>
</reference>
<dbReference type="InterPro" id="IPR001124">
    <property type="entry name" value="Lipid-bd_serum_glycop_C"/>
</dbReference>
<organism evidence="2 3">
    <name type="scientific">Steinernema carpocapsae</name>
    <name type="common">Entomopathogenic nematode</name>
    <dbReference type="NCBI Taxonomy" id="34508"/>
    <lineage>
        <taxon>Eukaryota</taxon>
        <taxon>Metazoa</taxon>
        <taxon>Ecdysozoa</taxon>
        <taxon>Nematoda</taxon>
        <taxon>Chromadorea</taxon>
        <taxon>Rhabditida</taxon>
        <taxon>Tylenchina</taxon>
        <taxon>Panagrolaimomorpha</taxon>
        <taxon>Strongyloidoidea</taxon>
        <taxon>Steinernematidae</taxon>
        <taxon>Steinernema</taxon>
    </lineage>
</organism>
<dbReference type="InterPro" id="IPR017943">
    <property type="entry name" value="Bactericidal_perm-incr_a/b_dom"/>
</dbReference>
<proteinExistence type="predicted"/>
<evidence type="ECO:0000313" key="2">
    <source>
        <dbReference type="EMBL" id="TMS38021.1"/>
    </source>
</evidence>
<dbReference type="Proteomes" id="UP000298663">
    <property type="component" value="Chromosome X"/>
</dbReference>
<dbReference type="EMBL" id="CM016762">
    <property type="protein sequence ID" value="TMS38021.1"/>
    <property type="molecule type" value="Genomic_DNA"/>
</dbReference>
<name>A0A4U8UX56_STECR</name>
<dbReference type="GO" id="GO:0008289">
    <property type="term" value="F:lipid binding"/>
    <property type="evidence" value="ECO:0007669"/>
    <property type="project" value="InterPro"/>
</dbReference>
<protein>
    <recommendedName>
        <fullName evidence="1">Lipid-binding serum glycoprotein C-terminal domain-containing protein</fullName>
    </recommendedName>
</protein>
<reference evidence="2 3" key="2">
    <citation type="journal article" date="2019" name="G3 (Bethesda)">
        <title>Hybrid Assembly of the Genome of the Entomopathogenic Nematode Steinernema carpocapsae Identifies the X-Chromosome.</title>
        <authorList>
            <person name="Serra L."/>
            <person name="Macchietto M."/>
            <person name="Macias-Munoz A."/>
            <person name="McGill C.J."/>
            <person name="Rodriguez I.M."/>
            <person name="Rodriguez B."/>
            <person name="Murad R."/>
            <person name="Mortazavi A."/>
        </authorList>
    </citation>
    <scope>NUCLEOTIDE SEQUENCE [LARGE SCALE GENOMIC DNA]</scope>
    <source>
        <strain evidence="2 3">ALL</strain>
    </source>
</reference>
<evidence type="ECO:0000259" key="1">
    <source>
        <dbReference type="Pfam" id="PF02886"/>
    </source>
</evidence>
<keyword evidence="3" id="KW-1185">Reference proteome</keyword>
<feature type="domain" description="Lipid-binding serum glycoprotein C-terminal" evidence="1">
    <location>
        <begin position="76"/>
        <end position="205"/>
    </location>
</feature>
<accession>A0A4U8UX56</accession>
<dbReference type="EMBL" id="AZBU02000001">
    <property type="protein sequence ID" value="TMS38021.1"/>
    <property type="molecule type" value="Genomic_DNA"/>
</dbReference>
<dbReference type="Pfam" id="PF02886">
    <property type="entry name" value="LBP_BPI_CETP_C"/>
    <property type="match status" value="1"/>
</dbReference>
<dbReference type="AlphaFoldDB" id="A0A4U8UX56"/>
<sequence>MAKESSDPPPTPSVSLPRATSTLIATSSVTSLRAFRTTSAVIVPERTASAPSFLKLRLSARKVGLMSFHRDRRAFPGFHFNASGAYISAQGKGQFEVVLPDGLSTPLFELDAKLEILIENTLRIEDWVIKGNVKLTDAELAVKSPIVPISIHHLQKWWNEALSIVVSQIANQILANGLPLPSFPKASPVNPKFIFSDHELLFCSDLKAN</sequence>
<dbReference type="Gene3D" id="3.15.20.10">
    <property type="entry name" value="Bactericidal permeability-increasing protein, domain 2"/>
    <property type="match status" value="1"/>
</dbReference>
<gene>
    <name evidence="2" type="ORF">L596_004836</name>
</gene>
<evidence type="ECO:0000313" key="3">
    <source>
        <dbReference type="Proteomes" id="UP000298663"/>
    </source>
</evidence>
<comment type="caution">
    <text evidence="2">The sequence shown here is derived from an EMBL/GenBank/DDBJ whole genome shotgun (WGS) entry which is preliminary data.</text>
</comment>
<dbReference type="SUPFAM" id="SSF55394">
    <property type="entry name" value="Bactericidal permeability-increasing protein, BPI"/>
    <property type="match status" value="1"/>
</dbReference>